<keyword evidence="2" id="KW-0732">Signal</keyword>
<name>A0A3G8Y572_9FLAO</name>
<keyword evidence="4" id="KW-1185">Reference proteome</keyword>
<evidence type="ECO:0000313" key="3">
    <source>
        <dbReference type="EMBL" id="AZI40445.1"/>
    </source>
</evidence>
<evidence type="ECO:0000256" key="2">
    <source>
        <dbReference type="SAM" id="SignalP"/>
    </source>
</evidence>
<proteinExistence type="predicted"/>
<dbReference type="InterPro" id="IPR025738">
    <property type="entry name" value="BatD"/>
</dbReference>
<dbReference type="RefSeq" id="WP_124802900.1">
    <property type="nucleotide sequence ID" value="NZ_CP034161.1"/>
</dbReference>
<evidence type="ECO:0008006" key="5">
    <source>
        <dbReference type="Google" id="ProtNLM"/>
    </source>
</evidence>
<dbReference type="PANTHER" id="PTHR40940">
    <property type="entry name" value="PROTEIN BATD-RELATED"/>
    <property type="match status" value="1"/>
</dbReference>
<feature type="signal peptide" evidence="2">
    <location>
        <begin position="1"/>
        <end position="19"/>
    </location>
</feature>
<organism evidence="3 4">
    <name type="scientific">Epilithonimonas vandammei</name>
    <dbReference type="NCBI Taxonomy" id="2487072"/>
    <lineage>
        <taxon>Bacteria</taxon>
        <taxon>Pseudomonadati</taxon>
        <taxon>Bacteroidota</taxon>
        <taxon>Flavobacteriia</taxon>
        <taxon>Flavobacteriales</taxon>
        <taxon>Weeksellaceae</taxon>
        <taxon>Chryseobacterium group</taxon>
        <taxon>Epilithonimonas</taxon>
    </lineage>
</organism>
<dbReference type="AlphaFoldDB" id="A0A3G8Y572"/>
<evidence type="ECO:0000313" key="4">
    <source>
        <dbReference type="Proteomes" id="UP000281810"/>
    </source>
</evidence>
<dbReference type="PANTHER" id="PTHR40940:SF2">
    <property type="entry name" value="BATD"/>
    <property type="match status" value="1"/>
</dbReference>
<protein>
    <recommendedName>
        <fullName evidence="5">Protein BatD</fullName>
    </recommendedName>
</protein>
<feature type="transmembrane region" description="Helical" evidence="1">
    <location>
        <begin position="427"/>
        <end position="448"/>
    </location>
</feature>
<reference evidence="4" key="1">
    <citation type="submission" date="2018-11" db="EMBL/GenBank/DDBJ databases">
        <title>Proposal to divide the Flavobacteriaceae and reorganize its genera based on Amino Acid Identity values calculated from whole genome sequences.</title>
        <authorList>
            <person name="Nicholson A.C."/>
            <person name="Gulvik C.A."/>
            <person name="Whitney A.M."/>
            <person name="Humrighouse B.W."/>
            <person name="Bell M."/>
            <person name="Holmes B."/>
            <person name="Steigerwalt A.B."/>
            <person name="Villarma A."/>
            <person name="Sheth M."/>
            <person name="Batra D."/>
            <person name="Pryor J."/>
            <person name="Bernardet J.-F."/>
            <person name="Hugo C."/>
            <person name="Kampfer P."/>
            <person name="Newman J.D."/>
            <person name="McQuiston J.R."/>
        </authorList>
    </citation>
    <scope>NUCLEOTIDE SEQUENCE [LARGE SCALE GENOMIC DNA]</scope>
    <source>
        <strain evidence="4">F5649</strain>
    </source>
</reference>
<keyword evidence="1" id="KW-0472">Membrane</keyword>
<accession>A0A3G8Y572</accession>
<feature type="chain" id="PRO_5018335519" description="Protein BatD" evidence="2">
    <location>
        <begin position="20"/>
        <end position="580"/>
    </location>
</feature>
<dbReference type="Proteomes" id="UP000281810">
    <property type="component" value="Chromosome"/>
</dbReference>
<keyword evidence="1" id="KW-0812">Transmembrane</keyword>
<dbReference type="EMBL" id="CP034161">
    <property type="protein sequence ID" value="AZI40445.1"/>
    <property type="molecule type" value="Genomic_DNA"/>
</dbReference>
<evidence type="ECO:0000256" key="1">
    <source>
        <dbReference type="SAM" id="Phobius"/>
    </source>
</evidence>
<sequence length="580" mass="66113">MIKKSLYILSILASYFSFAQVNLYSEVNTKEARVNNPFVFTVVLEIFGEDLIQETPIKLPDFSKFDYAVSSEQSTFIDPVKKIRINQIVCQISLDPKEAGNLRVGSALVKVNGKIYKTEPIDINVKEADKKPLASNTTSAAKNMYVNMQVSDRDVYKNEPIIGVIKAYSKNIAGFRHLEPARFEPAKNFAIRSIANFDESIEESDNDFSSQVVAMFVIVPKVAGIMEIPHAEVPFRNHKSELISNKVKINVKKLPDGAPMHYKNAVGKYDFKVDFVDKGKENFEINKAFNISVKVSGTGNLSPSILPKILPSSEYEFFEPKIINNSIPTSEGIEGEVQAQYVIIPKKRGDIRILTEDFSYFDPKEEKYVEVGQKFLMLNAVTPQDIANSKSTLQKVNEYTNNVLDKVDSQVINTQKLKINEHKSVNWSGILGNMIIVFLGGSIFIYFFRKYREKKRLQVAKAKIRKQPIINIEETEALLRKKTDFDTNSYLSYMGRMLEQDNQSRFFEGFESLKSDADQYCLNHYSSDFAGYLRSKAGSSLYEKYNTMLTMISIEKYSPFSSKEKLQDIFREIEGVYKQL</sequence>
<dbReference type="Pfam" id="PF13584">
    <property type="entry name" value="BatD"/>
    <property type="match status" value="1"/>
</dbReference>
<keyword evidence="1" id="KW-1133">Transmembrane helix</keyword>
<dbReference type="OrthoDB" id="2079210at2"/>
<gene>
    <name evidence="3" type="ORF">EIB74_10940</name>
</gene>